<evidence type="ECO:0000313" key="2">
    <source>
        <dbReference type="EMBL" id="PJJ55264.1"/>
    </source>
</evidence>
<evidence type="ECO:0000256" key="1">
    <source>
        <dbReference type="SAM" id="MobiDB-lite"/>
    </source>
</evidence>
<reference evidence="2 3" key="1">
    <citation type="submission" date="2017-11" db="EMBL/GenBank/DDBJ databases">
        <title>Genomic Encyclopedia of Archaeal and Bacterial Type Strains, Phase II (KMG-II): From Individual Species to Whole Genera.</title>
        <authorList>
            <person name="Goeker M."/>
        </authorList>
    </citation>
    <scope>NUCLEOTIDE SEQUENCE [LARGE SCALE GENOMIC DNA]</scope>
    <source>
        <strain evidence="2 3">DSM 25625</strain>
    </source>
</reference>
<feature type="region of interest" description="Disordered" evidence="1">
    <location>
        <begin position="82"/>
        <end position="163"/>
    </location>
</feature>
<gene>
    <name evidence="2" type="ORF">CLV54_3402</name>
</gene>
<name>A0A2M9BBF4_9MICO</name>
<accession>A0A2M9BBF4</accession>
<dbReference type="AlphaFoldDB" id="A0A2M9BBF4"/>
<organism evidence="2 3">
    <name type="scientific">Compostimonas suwonensis</name>
    <dbReference type="NCBI Taxonomy" id="1048394"/>
    <lineage>
        <taxon>Bacteria</taxon>
        <taxon>Bacillati</taxon>
        <taxon>Actinomycetota</taxon>
        <taxon>Actinomycetes</taxon>
        <taxon>Micrococcales</taxon>
        <taxon>Microbacteriaceae</taxon>
        <taxon>Compostimonas</taxon>
    </lineage>
</organism>
<comment type="caution">
    <text evidence="2">The sequence shown here is derived from an EMBL/GenBank/DDBJ whole genome shotgun (WGS) entry which is preliminary data.</text>
</comment>
<feature type="compositionally biased region" description="Basic and acidic residues" evidence="1">
    <location>
        <begin position="123"/>
        <end position="143"/>
    </location>
</feature>
<proteinExistence type="predicted"/>
<feature type="compositionally biased region" description="Low complexity" evidence="1">
    <location>
        <begin position="95"/>
        <end position="104"/>
    </location>
</feature>
<dbReference type="Proteomes" id="UP000230161">
    <property type="component" value="Unassembled WGS sequence"/>
</dbReference>
<evidence type="ECO:0000313" key="3">
    <source>
        <dbReference type="Proteomes" id="UP000230161"/>
    </source>
</evidence>
<dbReference type="EMBL" id="PGFB01000007">
    <property type="protein sequence ID" value="PJJ55264.1"/>
    <property type="molecule type" value="Genomic_DNA"/>
</dbReference>
<sequence length="163" mass="17473">MFGLRRRSRRIEPAPSPALSDEQIFDIVHTQIAALIGERGSWIVERRTAESGDGIFHSLLARSVSVQLTEALSTAREALTGQDAAPGLSRVETGPVATTPVTAPSEQEPAAFGWSPEPIARWTEVEPARSDAREGSESAEIREGSTSSESADEHPARSTKLVA</sequence>
<protein>
    <submittedName>
        <fullName evidence="2">Uncharacterized protein</fullName>
    </submittedName>
</protein>
<keyword evidence="3" id="KW-1185">Reference proteome</keyword>